<evidence type="ECO:0000256" key="1">
    <source>
        <dbReference type="ARBA" id="ARBA00004651"/>
    </source>
</evidence>
<proteinExistence type="inferred from homology"/>
<feature type="transmembrane region" description="Helical" evidence="7">
    <location>
        <begin position="142"/>
        <end position="161"/>
    </location>
</feature>
<dbReference type="Proteomes" id="UP000665020">
    <property type="component" value="Chromosome"/>
</dbReference>
<keyword evidence="5 7" id="KW-1133">Transmembrane helix</keyword>
<keyword evidence="10" id="KW-1185">Reference proteome</keyword>
<dbReference type="SUPFAM" id="SSF161098">
    <property type="entry name" value="MetI-like"/>
    <property type="match status" value="1"/>
</dbReference>
<protein>
    <submittedName>
        <fullName evidence="9">ABC transporter permease subunit</fullName>
    </submittedName>
</protein>
<comment type="similarity">
    <text evidence="7">Belongs to the binding-protein-dependent transport system permease family.</text>
</comment>
<feature type="transmembrane region" description="Helical" evidence="7">
    <location>
        <begin position="77"/>
        <end position="96"/>
    </location>
</feature>
<dbReference type="CDD" id="cd06261">
    <property type="entry name" value="TM_PBP2"/>
    <property type="match status" value="1"/>
</dbReference>
<dbReference type="GO" id="GO:0005886">
    <property type="term" value="C:plasma membrane"/>
    <property type="evidence" value="ECO:0007669"/>
    <property type="project" value="UniProtKB-SubCell"/>
</dbReference>
<evidence type="ECO:0000259" key="8">
    <source>
        <dbReference type="PROSITE" id="PS50928"/>
    </source>
</evidence>
<dbReference type="InterPro" id="IPR035906">
    <property type="entry name" value="MetI-like_sf"/>
</dbReference>
<feature type="transmembrane region" description="Helical" evidence="7">
    <location>
        <begin position="242"/>
        <end position="264"/>
    </location>
</feature>
<dbReference type="AlphaFoldDB" id="A0A8A7KCR2"/>
<accession>A0A8A7KCR2</accession>
<evidence type="ECO:0000313" key="9">
    <source>
        <dbReference type="EMBL" id="QTL99040.1"/>
    </source>
</evidence>
<dbReference type="PROSITE" id="PS50928">
    <property type="entry name" value="ABC_TM1"/>
    <property type="match status" value="1"/>
</dbReference>
<keyword evidence="2 7" id="KW-0813">Transport</keyword>
<name>A0A8A7KCR2_9FIRM</name>
<keyword evidence="3" id="KW-1003">Cell membrane</keyword>
<dbReference type="GO" id="GO:0055085">
    <property type="term" value="P:transmembrane transport"/>
    <property type="evidence" value="ECO:0007669"/>
    <property type="project" value="InterPro"/>
</dbReference>
<evidence type="ECO:0000256" key="2">
    <source>
        <dbReference type="ARBA" id="ARBA00022448"/>
    </source>
</evidence>
<dbReference type="EMBL" id="CP046640">
    <property type="protein sequence ID" value="QTL99040.1"/>
    <property type="molecule type" value="Genomic_DNA"/>
</dbReference>
<feature type="domain" description="ABC transmembrane type-1" evidence="8">
    <location>
        <begin position="71"/>
        <end position="265"/>
    </location>
</feature>
<gene>
    <name evidence="9" type="ORF">GM661_14265</name>
</gene>
<dbReference type="RefSeq" id="WP_230867436.1">
    <property type="nucleotide sequence ID" value="NZ_CP046640.1"/>
</dbReference>
<dbReference type="KEGG" id="ifn:GM661_14265"/>
<feature type="transmembrane region" description="Helical" evidence="7">
    <location>
        <begin position="12"/>
        <end position="30"/>
    </location>
</feature>
<organism evidence="9 10">
    <name type="scientific">Iocasia fonsfrigidae</name>
    <dbReference type="NCBI Taxonomy" id="2682810"/>
    <lineage>
        <taxon>Bacteria</taxon>
        <taxon>Bacillati</taxon>
        <taxon>Bacillota</taxon>
        <taxon>Clostridia</taxon>
        <taxon>Halanaerobiales</taxon>
        <taxon>Halanaerobiaceae</taxon>
        <taxon>Iocasia</taxon>
    </lineage>
</organism>
<sequence length="280" mass="31741">MAFKKSKVIKYTFLILFTLFMLYPLIWLFLGSVKPNNEIFTPGGILPSKWLWSNYIKGWFAIPGYSFGVFFWNTLKLVFFVVIGTVISTTMAGYAFARLKFPFQKTLFAILMGTLMLPQQVLLVPRYVLYSTLGWVNSYKPLTIPAFAAQFAGAFFIYLMVQFIRGIPRELDEAAIVDGCGHFRIFCNIILPNCKPAIFSIGLFSFMWSWNDFLNQLLYINDVGSFTISLGLRMFLDNAAAVSWGSLFAMSILSLVPLAILFFFAQRFFVEGIATTGVKG</sequence>
<dbReference type="Gene3D" id="1.10.3720.10">
    <property type="entry name" value="MetI-like"/>
    <property type="match status" value="1"/>
</dbReference>
<dbReference type="PANTHER" id="PTHR43744">
    <property type="entry name" value="ABC TRANSPORTER PERMEASE PROTEIN MG189-RELATED-RELATED"/>
    <property type="match status" value="1"/>
</dbReference>
<keyword evidence="6 7" id="KW-0472">Membrane</keyword>
<keyword evidence="4 7" id="KW-0812">Transmembrane</keyword>
<dbReference type="InterPro" id="IPR000515">
    <property type="entry name" value="MetI-like"/>
</dbReference>
<evidence type="ECO:0000256" key="7">
    <source>
        <dbReference type="RuleBase" id="RU363032"/>
    </source>
</evidence>
<reference evidence="9" key="1">
    <citation type="submission" date="2019-12" db="EMBL/GenBank/DDBJ databases">
        <authorList>
            <person name="zhang j."/>
            <person name="sun C.M."/>
        </authorList>
    </citation>
    <scope>NUCLEOTIDE SEQUENCE</scope>
    <source>
        <strain evidence="9">NS-1</strain>
    </source>
</reference>
<dbReference type="Pfam" id="PF00528">
    <property type="entry name" value="BPD_transp_1"/>
    <property type="match status" value="1"/>
</dbReference>
<dbReference type="PANTHER" id="PTHR43744:SF6">
    <property type="entry name" value="ABC TRANSPORTER PERMEASE PROTEIN YESQ-RELATED"/>
    <property type="match status" value="1"/>
</dbReference>
<evidence type="ECO:0000256" key="3">
    <source>
        <dbReference type="ARBA" id="ARBA00022475"/>
    </source>
</evidence>
<comment type="subcellular location">
    <subcellularLocation>
        <location evidence="1 7">Cell membrane</location>
        <topology evidence="1 7">Multi-pass membrane protein</topology>
    </subcellularLocation>
</comment>
<evidence type="ECO:0000313" key="10">
    <source>
        <dbReference type="Proteomes" id="UP000665020"/>
    </source>
</evidence>
<evidence type="ECO:0000256" key="4">
    <source>
        <dbReference type="ARBA" id="ARBA00022692"/>
    </source>
</evidence>
<evidence type="ECO:0000256" key="5">
    <source>
        <dbReference type="ARBA" id="ARBA00022989"/>
    </source>
</evidence>
<evidence type="ECO:0000256" key="6">
    <source>
        <dbReference type="ARBA" id="ARBA00023136"/>
    </source>
</evidence>